<dbReference type="Pfam" id="PF14088">
    <property type="entry name" value="DUF4268"/>
    <property type="match status" value="1"/>
</dbReference>
<evidence type="ECO:0000259" key="1">
    <source>
        <dbReference type="Pfam" id="PF14088"/>
    </source>
</evidence>
<protein>
    <submittedName>
        <fullName evidence="2">DUF4268 domain-containing protein</fullName>
    </submittedName>
</protein>
<accession>A0ABV9SEX7</accession>
<dbReference type="InterPro" id="IPR025364">
    <property type="entry name" value="DUF4268"/>
</dbReference>
<evidence type="ECO:0000313" key="2">
    <source>
        <dbReference type="EMBL" id="MFC4859037.1"/>
    </source>
</evidence>
<reference evidence="3" key="1">
    <citation type="journal article" date="2019" name="Int. J. Syst. Evol. Microbiol.">
        <title>The Global Catalogue of Microorganisms (GCM) 10K type strain sequencing project: providing services to taxonomists for standard genome sequencing and annotation.</title>
        <authorList>
            <consortium name="The Broad Institute Genomics Platform"/>
            <consortium name="The Broad Institute Genome Sequencing Center for Infectious Disease"/>
            <person name="Wu L."/>
            <person name="Ma J."/>
        </authorList>
    </citation>
    <scope>NUCLEOTIDE SEQUENCE [LARGE SCALE GENOMIC DNA]</scope>
    <source>
        <strain evidence="3">ZS-22-S1</strain>
    </source>
</reference>
<dbReference type="EMBL" id="JBHSIS010000025">
    <property type="protein sequence ID" value="MFC4859037.1"/>
    <property type="molecule type" value="Genomic_DNA"/>
</dbReference>
<name>A0ABV9SEX7_9PSEU</name>
<dbReference type="Proteomes" id="UP001595859">
    <property type="component" value="Unassembled WGS sequence"/>
</dbReference>
<dbReference type="RefSeq" id="WP_378061863.1">
    <property type="nucleotide sequence ID" value="NZ_JBHSIS010000025.1"/>
</dbReference>
<proteinExistence type="predicted"/>
<comment type="caution">
    <text evidence="2">The sequence shown here is derived from an EMBL/GenBank/DDBJ whole genome shotgun (WGS) entry which is preliminary data.</text>
</comment>
<evidence type="ECO:0000313" key="3">
    <source>
        <dbReference type="Proteomes" id="UP001595859"/>
    </source>
</evidence>
<feature type="domain" description="DUF4268" evidence="1">
    <location>
        <begin position="243"/>
        <end position="373"/>
    </location>
</feature>
<sequence length="391" mass="43910">MEEGWTTAAFQGLRDNLNYARDLVSGGNLLEKLGTRKFDVGDLYRAAWVQAVSALDHWVHRELYDRALGFALNVDQPRPPRFFDLQIPMQMFEDVHHHGSVTLQEAFATHLRSHFGHQSFQAPDKIRQALGHVSTEPLWPSVGKVLAANGNGDLKSQAEAVECLRNIVNRRNRIAHETDRDPEDGTTRLSISADEVMQTIEHVELIAAAIATVLGAPPVMPVQPVHDVESENGAIGLTPKQELYRQFWTEFKPVVERHGWTKSNPPAQNWWNMPAGVTGAVWGLSYAMFGCRSELYFEHVDPATNLARWRVLHERRDEIMAGFGGELFFDELPKNKGCRIETRLNGPKITDRAGWPQVHRWLEDTQLRLRAAVDAVGGVPTVVAPPDSTDV</sequence>
<organism evidence="2 3">
    <name type="scientific">Actinophytocola glycyrrhizae</name>
    <dbReference type="NCBI Taxonomy" id="2044873"/>
    <lineage>
        <taxon>Bacteria</taxon>
        <taxon>Bacillati</taxon>
        <taxon>Actinomycetota</taxon>
        <taxon>Actinomycetes</taxon>
        <taxon>Pseudonocardiales</taxon>
        <taxon>Pseudonocardiaceae</taxon>
    </lineage>
</organism>
<gene>
    <name evidence="2" type="ORF">ACFPCV_36535</name>
</gene>
<keyword evidence="3" id="KW-1185">Reference proteome</keyword>